<evidence type="ECO:0000313" key="4">
    <source>
        <dbReference type="Proteomes" id="UP001515480"/>
    </source>
</evidence>
<name>A0AB34J5E7_PRYPA</name>
<evidence type="ECO:0000259" key="2">
    <source>
        <dbReference type="Pfam" id="PF13532"/>
    </source>
</evidence>
<proteinExistence type="predicted"/>
<comment type="caution">
    <text evidence="3">The sequence shown here is derived from an EMBL/GenBank/DDBJ whole genome shotgun (WGS) entry which is preliminary data.</text>
</comment>
<reference evidence="3 4" key="1">
    <citation type="journal article" date="2024" name="Science">
        <title>Giant polyketide synthase enzymes in the biosynthesis of giant marine polyether toxins.</title>
        <authorList>
            <person name="Fallon T.R."/>
            <person name="Shende V.V."/>
            <person name="Wierzbicki I.H."/>
            <person name="Pendleton A.L."/>
            <person name="Watervoot N.F."/>
            <person name="Auber R.P."/>
            <person name="Gonzalez D.J."/>
            <person name="Wisecaver J.H."/>
            <person name="Moore B.S."/>
        </authorList>
    </citation>
    <scope>NUCLEOTIDE SEQUENCE [LARGE SCALE GENOMIC DNA]</scope>
    <source>
        <strain evidence="3 4">12B1</strain>
    </source>
</reference>
<accession>A0AB34J5E7</accession>
<feature type="domain" description="Alpha-ketoglutarate-dependent dioxygenase AlkB-like" evidence="2">
    <location>
        <begin position="230"/>
        <end position="323"/>
    </location>
</feature>
<dbReference type="Pfam" id="PF13532">
    <property type="entry name" value="2OG-FeII_Oxy_2"/>
    <property type="match status" value="1"/>
</dbReference>
<evidence type="ECO:0000256" key="1">
    <source>
        <dbReference type="SAM" id="MobiDB-lite"/>
    </source>
</evidence>
<feature type="region of interest" description="Disordered" evidence="1">
    <location>
        <begin position="1"/>
        <end position="76"/>
    </location>
</feature>
<gene>
    <name evidence="3" type="ORF">AB1Y20_005295</name>
</gene>
<dbReference type="Gene3D" id="2.60.120.590">
    <property type="entry name" value="Alpha-ketoglutarate-dependent dioxygenase AlkB-like"/>
    <property type="match status" value="1"/>
</dbReference>
<protein>
    <recommendedName>
        <fullName evidence="2">Alpha-ketoglutarate-dependent dioxygenase AlkB-like domain-containing protein</fullName>
    </recommendedName>
</protein>
<dbReference type="Proteomes" id="UP001515480">
    <property type="component" value="Unassembled WGS sequence"/>
</dbReference>
<dbReference type="AlphaFoldDB" id="A0AB34J5E7"/>
<dbReference type="InterPro" id="IPR037151">
    <property type="entry name" value="AlkB-like_sf"/>
</dbReference>
<sequence>MMPRQDRHVGRSRSTAAPTTANPVDEALHPASPIVSEREATLARPSRAVSPCAREAEAARKRPARSTGGVGRADERRVRARVSEVVKLPPVPSEARWVVRHSAHGFDVRAPECRGFAVFRGVGCDAQEASAVYTELSSEQASRLSWTALRDGGNSDSLLDTMKCYCGETSQMLARGGRYRQQLLVRGRRADPLLSLPAISTVRRKMLNLIAKSITESVAPARGAPAVSLLTEQLIKYLPSDRWFAPHWDKDRRDKSSEPLDPKAYDGPGDALATLCLGCPCTLLMLPRHGNSPGFALELEPGDVYMLTDEARWEWKHGIAISETETVGRRAIVWRLLVDENDAQSASLE</sequence>
<organism evidence="3 4">
    <name type="scientific">Prymnesium parvum</name>
    <name type="common">Toxic golden alga</name>
    <dbReference type="NCBI Taxonomy" id="97485"/>
    <lineage>
        <taxon>Eukaryota</taxon>
        <taxon>Haptista</taxon>
        <taxon>Haptophyta</taxon>
        <taxon>Prymnesiophyceae</taxon>
        <taxon>Prymnesiales</taxon>
        <taxon>Prymnesiaceae</taxon>
        <taxon>Prymnesium</taxon>
    </lineage>
</organism>
<feature type="compositionally biased region" description="Polar residues" evidence="1">
    <location>
        <begin position="12"/>
        <end position="22"/>
    </location>
</feature>
<dbReference type="InterPro" id="IPR027450">
    <property type="entry name" value="AlkB-like"/>
</dbReference>
<evidence type="ECO:0000313" key="3">
    <source>
        <dbReference type="EMBL" id="KAL1512020.1"/>
    </source>
</evidence>
<dbReference type="SUPFAM" id="SSF51197">
    <property type="entry name" value="Clavaminate synthase-like"/>
    <property type="match status" value="1"/>
</dbReference>
<keyword evidence="4" id="KW-1185">Reference proteome</keyword>
<dbReference type="EMBL" id="JBGBPQ010000013">
    <property type="protein sequence ID" value="KAL1512020.1"/>
    <property type="molecule type" value="Genomic_DNA"/>
</dbReference>